<organism evidence="1 2">
    <name type="scientific">Dyadobacter subterraneus</name>
    <dbReference type="NCBI Taxonomy" id="2773304"/>
    <lineage>
        <taxon>Bacteria</taxon>
        <taxon>Pseudomonadati</taxon>
        <taxon>Bacteroidota</taxon>
        <taxon>Cytophagia</taxon>
        <taxon>Cytophagales</taxon>
        <taxon>Spirosomataceae</taxon>
        <taxon>Dyadobacter</taxon>
    </lineage>
</organism>
<keyword evidence="2" id="KW-1185">Reference proteome</keyword>
<proteinExistence type="predicted"/>
<accession>A0ABR9WCC2</accession>
<sequence>MRDDRTITFNGTTYNINSIPDLGSITGGITGSGTSNYGTIFTSSGSIGNAWFYQTQISSLNHVVFPERVHFQQNIAIQYDATVYGNNGLIACESVGYIPASNLVFQVASTTKGSKPFP</sequence>
<evidence type="ECO:0000313" key="2">
    <source>
        <dbReference type="Proteomes" id="UP000634134"/>
    </source>
</evidence>
<dbReference type="Proteomes" id="UP000634134">
    <property type="component" value="Unassembled WGS sequence"/>
</dbReference>
<reference evidence="2" key="1">
    <citation type="submission" date="2023-07" db="EMBL/GenBank/DDBJ databases">
        <title>Dyadobacter sp. nov 'subterranea' isolated from contaminted grondwater.</title>
        <authorList>
            <person name="Szabo I."/>
            <person name="Al-Omari J."/>
            <person name="Szerdahelyi S.G."/>
            <person name="Rado J."/>
        </authorList>
    </citation>
    <scope>NUCLEOTIDE SEQUENCE [LARGE SCALE GENOMIC DNA]</scope>
    <source>
        <strain evidence="2">UP-52</strain>
    </source>
</reference>
<evidence type="ECO:0000313" key="1">
    <source>
        <dbReference type="EMBL" id="MBE9462819.1"/>
    </source>
</evidence>
<protein>
    <submittedName>
        <fullName evidence="1">Uncharacterized protein</fullName>
    </submittedName>
</protein>
<name>A0ABR9WCC2_9BACT</name>
<dbReference type="EMBL" id="JACYGY010000001">
    <property type="protein sequence ID" value="MBE9462819.1"/>
    <property type="molecule type" value="Genomic_DNA"/>
</dbReference>
<gene>
    <name evidence="1" type="ORF">IEE83_13110</name>
</gene>
<comment type="caution">
    <text evidence="1">The sequence shown here is derived from an EMBL/GenBank/DDBJ whole genome shotgun (WGS) entry which is preliminary data.</text>
</comment>